<reference evidence="2 3" key="1">
    <citation type="journal article" date="2019" name="Sci. Rep.">
        <title>Orb-weaving spider Araneus ventricosus genome elucidates the spidroin gene catalogue.</title>
        <authorList>
            <person name="Kono N."/>
            <person name="Nakamura H."/>
            <person name="Ohtoshi R."/>
            <person name="Moran D.A.P."/>
            <person name="Shinohara A."/>
            <person name="Yoshida Y."/>
            <person name="Fujiwara M."/>
            <person name="Mori M."/>
            <person name="Tomita M."/>
            <person name="Arakawa K."/>
        </authorList>
    </citation>
    <scope>NUCLEOTIDE SEQUENCE [LARGE SCALE GENOMIC DNA]</scope>
</reference>
<gene>
    <name evidence="2" type="ORF">AVEN_86922_1</name>
</gene>
<comment type="caution">
    <text evidence="2">The sequence shown here is derived from an EMBL/GenBank/DDBJ whole genome shotgun (WGS) entry which is preliminary data.</text>
</comment>
<accession>A0A4Y2QUH4</accession>
<sequence length="160" mass="18508">MTSSVTFRVKRIVSLIENNKLTPSSRSQNSKDTDSSEIRVFLAITPRNHPEASTKMVLVPKSFDLQGVSGSNNVRKKVCFFVDEVLAFHEYRNNGYETIIRNLDTRKIYELYEALNRKFKSSYIPECEASVNESLLLHKGRLAFKLYIPNKRSKYGVKFY</sequence>
<feature type="domain" description="PiggyBac transposable element-derived protein" evidence="1">
    <location>
        <begin position="101"/>
        <end position="160"/>
    </location>
</feature>
<dbReference type="EMBL" id="BGPR01014859">
    <property type="protein sequence ID" value="GBN67007.1"/>
    <property type="molecule type" value="Genomic_DNA"/>
</dbReference>
<organism evidence="2 3">
    <name type="scientific">Araneus ventricosus</name>
    <name type="common">Orbweaver spider</name>
    <name type="synonym">Epeira ventricosa</name>
    <dbReference type="NCBI Taxonomy" id="182803"/>
    <lineage>
        <taxon>Eukaryota</taxon>
        <taxon>Metazoa</taxon>
        <taxon>Ecdysozoa</taxon>
        <taxon>Arthropoda</taxon>
        <taxon>Chelicerata</taxon>
        <taxon>Arachnida</taxon>
        <taxon>Araneae</taxon>
        <taxon>Araneomorphae</taxon>
        <taxon>Entelegynae</taxon>
        <taxon>Araneoidea</taxon>
        <taxon>Araneidae</taxon>
        <taxon>Araneus</taxon>
    </lineage>
</organism>
<evidence type="ECO:0000313" key="3">
    <source>
        <dbReference type="Proteomes" id="UP000499080"/>
    </source>
</evidence>
<proteinExistence type="predicted"/>
<evidence type="ECO:0000259" key="1">
    <source>
        <dbReference type="Pfam" id="PF13843"/>
    </source>
</evidence>
<dbReference type="InterPro" id="IPR029526">
    <property type="entry name" value="PGBD"/>
</dbReference>
<dbReference type="Proteomes" id="UP000499080">
    <property type="component" value="Unassembled WGS sequence"/>
</dbReference>
<keyword evidence="3" id="KW-1185">Reference proteome</keyword>
<dbReference type="OrthoDB" id="6425779at2759"/>
<dbReference type="Pfam" id="PF13843">
    <property type="entry name" value="DDE_Tnp_1_7"/>
    <property type="match status" value="1"/>
</dbReference>
<protein>
    <recommendedName>
        <fullName evidence="1">PiggyBac transposable element-derived protein domain-containing protein</fullName>
    </recommendedName>
</protein>
<evidence type="ECO:0000313" key="2">
    <source>
        <dbReference type="EMBL" id="GBN67007.1"/>
    </source>
</evidence>
<name>A0A4Y2QUH4_ARAVE</name>
<dbReference type="AlphaFoldDB" id="A0A4Y2QUH4"/>